<dbReference type="PANTHER" id="PTHR38590:SF1">
    <property type="entry name" value="BLL0828 PROTEIN"/>
    <property type="match status" value="1"/>
</dbReference>
<keyword evidence="2" id="KW-0540">Nuclease</keyword>
<sequence>MAITRRTSPHARQLRRNMTDAERYLWHALRARRFAGWKFRRQVSVGPFVADFLCHAARLIVEVDGGQHSAAVDAQRTALLESMGYRVARYWNHEVLENIEGVLRALEVALGHPHPSSASS</sequence>
<dbReference type="Gene3D" id="3.40.960.10">
    <property type="entry name" value="VSR Endonuclease"/>
    <property type="match status" value="1"/>
</dbReference>
<dbReference type="RefSeq" id="WP_339586102.1">
    <property type="nucleotide sequence ID" value="NZ_JBBHJZ010000001.1"/>
</dbReference>
<keyword evidence="2" id="KW-0255">Endonuclease</keyword>
<dbReference type="PANTHER" id="PTHR38590">
    <property type="entry name" value="BLL0828 PROTEIN"/>
    <property type="match status" value="1"/>
</dbReference>
<protein>
    <submittedName>
        <fullName evidence="2">Endonuclease domain-containing protein</fullName>
    </submittedName>
</protein>
<gene>
    <name evidence="2" type="ORF">WG901_06030</name>
</gene>
<dbReference type="InterPro" id="IPR007569">
    <property type="entry name" value="DUF559"/>
</dbReference>
<dbReference type="GO" id="GO:0004519">
    <property type="term" value="F:endonuclease activity"/>
    <property type="evidence" value="ECO:0007669"/>
    <property type="project" value="UniProtKB-KW"/>
</dbReference>
<feature type="domain" description="DUF559" evidence="1">
    <location>
        <begin position="8"/>
        <end position="108"/>
    </location>
</feature>
<dbReference type="Pfam" id="PF04480">
    <property type="entry name" value="DUF559"/>
    <property type="match status" value="1"/>
</dbReference>
<keyword evidence="2" id="KW-0378">Hydrolase</keyword>
<keyword evidence="3" id="KW-1185">Reference proteome</keyword>
<dbReference type="InterPro" id="IPR011335">
    <property type="entry name" value="Restrct_endonuc-II-like"/>
</dbReference>
<dbReference type="EMBL" id="JBBHJZ010000001">
    <property type="protein sequence ID" value="MEJ5976183.1"/>
    <property type="molecule type" value="Genomic_DNA"/>
</dbReference>
<organism evidence="2 3">
    <name type="scientific">Novosphingobium anseongense</name>
    <dbReference type="NCBI Taxonomy" id="3133436"/>
    <lineage>
        <taxon>Bacteria</taxon>
        <taxon>Pseudomonadati</taxon>
        <taxon>Pseudomonadota</taxon>
        <taxon>Alphaproteobacteria</taxon>
        <taxon>Sphingomonadales</taxon>
        <taxon>Sphingomonadaceae</taxon>
        <taxon>Novosphingobium</taxon>
    </lineage>
</organism>
<evidence type="ECO:0000313" key="2">
    <source>
        <dbReference type="EMBL" id="MEJ5976183.1"/>
    </source>
</evidence>
<evidence type="ECO:0000259" key="1">
    <source>
        <dbReference type="Pfam" id="PF04480"/>
    </source>
</evidence>
<name>A0ABU8RSY3_9SPHN</name>
<proteinExistence type="predicted"/>
<accession>A0ABU8RSY3</accession>
<comment type="caution">
    <text evidence="2">The sequence shown here is derived from an EMBL/GenBank/DDBJ whole genome shotgun (WGS) entry which is preliminary data.</text>
</comment>
<dbReference type="CDD" id="cd01038">
    <property type="entry name" value="Endonuclease_DUF559"/>
    <property type="match status" value="1"/>
</dbReference>
<reference evidence="2 3" key="1">
    <citation type="submission" date="2024-03" db="EMBL/GenBank/DDBJ databases">
        <authorList>
            <person name="Jo J.-H."/>
        </authorList>
    </citation>
    <scope>NUCLEOTIDE SEQUENCE [LARGE SCALE GENOMIC DNA]</scope>
    <source>
        <strain evidence="2 3">PS1R-30</strain>
    </source>
</reference>
<dbReference type="Proteomes" id="UP001361239">
    <property type="component" value="Unassembled WGS sequence"/>
</dbReference>
<dbReference type="InterPro" id="IPR047216">
    <property type="entry name" value="Endonuclease_DUF559_bact"/>
</dbReference>
<dbReference type="SUPFAM" id="SSF52980">
    <property type="entry name" value="Restriction endonuclease-like"/>
    <property type="match status" value="1"/>
</dbReference>
<evidence type="ECO:0000313" key="3">
    <source>
        <dbReference type="Proteomes" id="UP001361239"/>
    </source>
</evidence>